<dbReference type="AlphaFoldDB" id="A0A7J6XXX9"/>
<comment type="caution">
    <text evidence="2">The sequence shown here is derived from an EMBL/GenBank/DDBJ whole genome shotgun (WGS) entry which is preliminary data.</text>
</comment>
<accession>A0A7J6XXX9</accession>
<feature type="compositionally biased region" description="Basic and acidic residues" evidence="1">
    <location>
        <begin position="327"/>
        <end position="336"/>
    </location>
</feature>
<sequence length="353" mass="38545">MPADDATSGGMPPMISGQTIIGMGGHKRQQRRQQQEQLSLSLSLCCLREVNIPPATADCAIVTLHARRGCVNTSCSLLRLKGCLTPSTKCIGVGRASAVREDHYDVRVTESQHVCCDVVAWHLHTHTQRLHPSLLCPPSAGVATHTGSSKITSPSTIQNQHRHPSRRKDLSCQHGLPVALPSTLKHGTVHALIFLVCSQPFASHILRWADVRKSTPQKATVTAHALAMSVGVCMDPLLTRAGRQPAAGALVPVHRLQHGKEKTAHSRCTYSQQQQHQHAGRQPSFLSTSRNAEERRGAVSQQCHNPRTHVGSTREDTQITNNTLHMSSEHHSDTPQHAKQKYSSLHAPPHTIT</sequence>
<evidence type="ECO:0000313" key="3">
    <source>
        <dbReference type="Proteomes" id="UP000583944"/>
    </source>
</evidence>
<feature type="region of interest" description="Disordered" evidence="1">
    <location>
        <begin position="258"/>
        <end position="353"/>
    </location>
</feature>
<feature type="region of interest" description="Disordered" evidence="1">
    <location>
        <begin position="1"/>
        <end position="33"/>
    </location>
</feature>
<evidence type="ECO:0000256" key="1">
    <source>
        <dbReference type="SAM" id="MobiDB-lite"/>
    </source>
</evidence>
<name>A0A7J6XXX9_TRYCR</name>
<protein>
    <submittedName>
        <fullName evidence="2">Uncharacterized protein</fullName>
    </submittedName>
</protein>
<dbReference type="Proteomes" id="UP000583944">
    <property type="component" value="Unassembled WGS sequence"/>
</dbReference>
<dbReference type="VEuPathDB" id="TriTrypDB:ECC02_007611"/>
<evidence type="ECO:0000313" key="2">
    <source>
        <dbReference type="EMBL" id="KAF5219374.1"/>
    </source>
</evidence>
<gene>
    <name evidence="2" type="ORF">ECC02_007611</name>
</gene>
<proteinExistence type="predicted"/>
<feature type="compositionally biased region" description="Polar residues" evidence="1">
    <location>
        <begin position="145"/>
        <end position="159"/>
    </location>
</feature>
<dbReference type="EMBL" id="JABDHM010000071">
    <property type="protein sequence ID" value="KAF5219374.1"/>
    <property type="molecule type" value="Genomic_DNA"/>
</dbReference>
<feature type="region of interest" description="Disordered" evidence="1">
    <location>
        <begin position="145"/>
        <end position="171"/>
    </location>
</feature>
<reference evidence="2 3" key="1">
    <citation type="journal article" date="2019" name="Genome Biol. Evol.">
        <title>Nanopore Sequencing Significantly Improves Genome Assembly of the Protozoan Parasite Trypanosoma cruzi.</title>
        <authorList>
            <person name="Diaz-Viraque F."/>
            <person name="Pita S."/>
            <person name="Greif G."/>
            <person name="de Souza R.C.M."/>
            <person name="Iraola G."/>
            <person name="Robello C."/>
        </authorList>
    </citation>
    <scope>NUCLEOTIDE SEQUENCE [LARGE SCALE GENOMIC DNA]</scope>
    <source>
        <strain evidence="2 3">Berenice</strain>
    </source>
</reference>
<organism evidence="2 3">
    <name type="scientific">Trypanosoma cruzi</name>
    <dbReference type="NCBI Taxonomy" id="5693"/>
    <lineage>
        <taxon>Eukaryota</taxon>
        <taxon>Discoba</taxon>
        <taxon>Euglenozoa</taxon>
        <taxon>Kinetoplastea</taxon>
        <taxon>Metakinetoplastina</taxon>
        <taxon>Trypanosomatida</taxon>
        <taxon>Trypanosomatidae</taxon>
        <taxon>Trypanosoma</taxon>
        <taxon>Schizotrypanum</taxon>
    </lineage>
</organism>